<feature type="domain" description="HD" evidence="9">
    <location>
        <begin position="337"/>
        <end position="430"/>
    </location>
</feature>
<feature type="transmembrane region" description="Helical" evidence="6">
    <location>
        <begin position="6"/>
        <end position="26"/>
    </location>
</feature>
<sequence>MGESLYIIIAGIIGLGIGAVIAGFFIKNNSKKMEEEAKEKAKSIIREAEINAEALKKDKILEAKEKYLKLKSEFEDEVNKKKNIIITNETKLKQREQALSKEIEQIKRKEAELDSKKENLSAQLHSVQVKKEELDRITNQRISDLEKIAGLTKEEAKEQIVEMLKDEATTKASSQIKDILDQAKLTATKQAKKIVLDTIQRTATEHAIENCVSVFNIESDDVKGKIIGREGRNIRALEAATGVEIIVDDTPEAIIISGFDPVRREIARLSLHRLVQDGRIHPARIEEVVAKTEKNIEEEIVEIGERTCIDLGIHGLHPELIRMVGRMRFRSSYGQNLLQHSREVAKLCATMAAEMGLNAKLAKRAGLLHDIGKVWPEEAELPHAILGMELAKKYKEHPEVCNAIGAHHDEIEMTSMISPIVQASDAISGSRPGARREIMDSYIKRLKELEELALAFDGVNKCFAMQAGRELRVLVDADNVDDQTASKLSFDISQKIEKEMQYPGQIKITVIREMRAVNYAK</sequence>
<feature type="coiled-coil region" evidence="8">
    <location>
        <begin position="89"/>
        <end position="137"/>
    </location>
</feature>
<dbReference type="InterPro" id="IPR004087">
    <property type="entry name" value="KH_dom"/>
</dbReference>
<dbReference type="Gene3D" id="3.30.1370.10">
    <property type="entry name" value="K Homology domain, type 1"/>
    <property type="match status" value="1"/>
</dbReference>
<keyword evidence="6" id="KW-1133">Transmembrane helix</keyword>
<comment type="function">
    <text evidence="6">Endoribonuclease that initiates mRNA decay.</text>
</comment>
<keyword evidence="8" id="KW-0175">Coiled coil</keyword>
<keyword evidence="1 6" id="KW-1003">Cell membrane</keyword>
<proteinExistence type="inferred from homology"/>
<dbReference type="Proteomes" id="UP001597414">
    <property type="component" value="Unassembled WGS sequence"/>
</dbReference>
<gene>
    <name evidence="6 10" type="primary">rny</name>
    <name evidence="10" type="ORF">ACFSKV_13435</name>
</gene>
<dbReference type="PROSITE" id="PS51831">
    <property type="entry name" value="HD"/>
    <property type="match status" value="1"/>
</dbReference>
<evidence type="ECO:0000256" key="1">
    <source>
        <dbReference type="ARBA" id="ARBA00022475"/>
    </source>
</evidence>
<protein>
    <recommendedName>
        <fullName evidence="6 7">Ribonuclease Y</fullName>
        <shortName evidence="6">RNase Y</shortName>
        <ecNumber evidence="6 7">3.1.-.-</ecNumber>
    </recommendedName>
</protein>
<comment type="similarity">
    <text evidence="6">Belongs to the RNase Y family.</text>
</comment>
<comment type="subcellular location">
    <subcellularLocation>
        <location evidence="6">Cell membrane</location>
        <topology evidence="6">Single-pass membrane protein</topology>
    </subcellularLocation>
</comment>
<keyword evidence="5 6" id="KW-0694">RNA-binding</keyword>
<dbReference type="SMART" id="SM00471">
    <property type="entry name" value="HDc"/>
    <property type="match status" value="1"/>
</dbReference>
<evidence type="ECO:0000256" key="3">
    <source>
        <dbReference type="ARBA" id="ARBA00022759"/>
    </source>
</evidence>
<accession>A0ABW5B8V6</accession>
<keyword evidence="3 6" id="KW-0255">Endonuclease</keyword>
<keyword evidence="6" id="KW-0472">Membrane</keyword>
<keyword evidence="4 6" id="KW-0378">Hydrolase</keyword>
<dbReference type="HAMAP" id="MF_00335">
    <property type="entry name" value="RNase_Y"/>
    <property type="match status" value="1"/>
</dbReference>
<dbReference type="SUPFAM" id="SSF54791">
    <property type="entry name" value="Eukaryotic type KH-domain (KH-domain type I)"/>
    <property type="match status" value="1"/>
</dbReference>
<dbReference type="InterPro" id="IPR036612">
    <property type="entry name" value="KH_dom_type_1_sf"/>
</dbReference>
<keyword evidence="11" id="KW-1185">Reference proteome</keyword>
<evidence type="ECO:0000256" key="8">
    <source>
        <dbReference type="SAM" id="Coils"/>
    </source>
</evidence>
<dbReference type="RefSeq" id="WP_380803641.1">
    <property type="nucleotide sequence ID" value="NZ_JBHUIV010000018.1"/>
</dbReference>
<evidence type="ECO:0000256" key="4">
    <source>
        <dbReference type="ARBA" id="ARBA00022801"/>
    </source>
</evidence>
<evidence type="ECO:0000256" key="6">
    <source>
        <dbReference type="HAMAP-Rule" id="MF_00335"/>
    </source>
</evidence>
<dbReference type="NCBIfam" id="TIGR03319">
    <property type="entry name" value="RNase_Y"/>
    <property type="match status" value="1"/>
</dbReference>
<dbReference type="CDD" id="cd00077">
    <property type="entry name" value="HDc"/>
    <property type="match status" value="1"/>
</dbReference>
<dbReference type="PANTHER" id="PTHR12826:SF15">
    <property type="entry name" value="RIBONUCLEASE Y"/>
    <property type="match status" value="1"/>
</dbReference>
<dbReference type="Pfam" id="PF01966">
    <property type="entry name" value="HD"/>
    <property type="match status" value="1"/>
</dbReference>
<dbReference type="NCBIfam" id="TIGR00277">
    <property type="entry name" value="HDIG"/>
    <property type="match status" value="1"/>
</dbReference>
<evidence type="ECO:0000256" key="2">
    <source>
        <dbReference type="ARBA" id="ARBA00022722"/>
    </source>
</evidence>
<dbReference type="InterPro" id="IPR004088">
    <property type="entry name" value="KH_dom_type_1"/>
</dbReference>
<evidence type="ECO:0000256" key="5">
    <source>
        <dbReference type="ARBA" id="ARBA00022884"/>
    </source>
</evidence>
<dbReference type="EC" id="3.1.-.-" evidence="6 7"/>
<reference evidence="11" key="1">
    <citation type="journal article" date="2019" name="Int. J. Syst. Evol. Microbiol.">
        <title>The Global Catalogue of Microorganisms (GCM) 10K type strain sequencing project: providing services to taxonomists for standard genome sequencing and annotation.</title>
        <authorList>
            <consortium name="The Broad Institute Genomics Platform"/>
            <consortium name="The Broad Institute Genome Sequencing Center for Infectious Disease"/>
            <person name="Wu L."/>
            <person name="Ma J."/>
        </authorList>
    </citation>
    <scope>NUCLEOTIDE SEQUENCE [LARGE SCALE GENOMIC DNA]</scope>
    <source>
        <strain evidence="11">KCTC 19812</strain>
    </source>
</reference>
<evidence type="ECO:0000256" key="7">
    <source>
        <dbReference type="NCBIfam" id="TIGR03319"/>
    </source>
</evidence>
<dbReference type="InterPro" id="IPR022711">
    <property type="entry name" value="RNase_Y_N"/>
</dbReference>
<name>A0ABW5B8V6_9BACT</name>
<dbReference type="PANTHER" id="PTHR12826">
    <property type="entry name" value="RIBONUCLEASE Y"/>
    <property type="match status" value="1"/>
</dbReference>
<keyword evidence="6" id="KW-0812">Transmembrane</keyword>
<dbReference type="CDD" id="cd22431">
    <property type="entry name" value="KH-I_RNaseY"/>
    <property type="match status" value="1"/>
</dbReference>
<organism evidence="10 11">
    <name type="scientific">Shivajiella indica</name>
    <dbReference type="NCBI Taxonomy" id="872115"/>
    <lineage>
        <taxon>Bacteria</taxon>
        <taxon>Pseudomonadati</taxon>
        <taxon>Bacteroidota</taxon>
        <taxon>Cytophagia</taxon>
        <taxon>Cytophagales</taxon>
        <taxon>Cyclobacteriaceae</taxon>
        <taxon>Shivajiella</taxon>
    </lineage>
</organism>
<comment type="caution">
    <text evidence="10">The sequence shown here is derived from an EMBL/GenBank/DDBJ whole genome shotgun (WGS) entry which is preliminary data.</text>
</comment>
<dbReference type="Pfam" id="PF00013">
    <property type="entry name" value="KH_1"/>
    <property type="match status" value="1"/>
</dbReference>
<feature type="coiled-coil region" evidence="8">
    <location>
        <begin position="31"/>
        <end position="58"/>
    </location>
</feature>
<keyword evidence="2 6" id="KW-0540">Nuclease</keyword>
<dbReference type="PROSITE" id="PS50084">
    <property type="entry name" value="KH_TYPE_1"/>
    <property type="match status" value="1"/>
</dbReference>
<evidence type="ECO:0000313" key="11">
    <source>
        <dbReference type="Proteomes" id="UP001597414"/>
    </source>
</evidence>
<dbReference type="EMBL" id="JBHUIV010000018">
    <property type="protein sequence ID" value="MFD2202573.1"/>
    <property type="molecule type" value="Genomic_DNA"/>
</dbReference>
<dbReference type="SUPFAM" id="SSF109604">
    <property type="entry name" value="HD-domain/PDEase-like"/>
    <property type="match status" value="1"/>
</dbReference>
<dbReference type="InterPro" id="IPR006674">
    <property type="entry name" value="HD_domain"/>
</dbReference>
<dbReference type="InterPro" id="IPR003607">
    <property type="entry name" value="HD/PDEase_dom"/>
</dbReference>
<evidence type="ECO:0000313" key="10">
    <source>
        <dbReference type="EMBL" id="MFD2202573.1"/>
    </source>
</evidence>
<dbReference type="Gene3D" id="1.10.3210.10">
    <property type="entry name" value="Hypothetical protein af1432"/>
    <property type="match status" value="1"/>
</dbReference>
<evidence type="ECO:0000259" key="9">
    <source>
        <dbReference type="PROSITE" id="PS51831"/>
    </source>
</evidence>
<dbReference type="InterPro" id="IPR006675">
    <property type="entry name" value="HDIG_dom"/>
</dbReference>
<dbReference type="SMART" id="SM00322">
    <property type="entry name" value="KH"/>
    <property type="match status" value="1"/>
</dbReference>
<dbReference type="Pfam" id="PF12072">
    <property type="entry name" value="RNase_Y_N"/>
    <property type="match status" value="1"/>
</dbReference>
<dbReference type="InterPro" id="IPR017705">
    <property type="entry name" value="Ribonuclease_Y"/>
</dbReference>